<organism evidence="2 3">
    <name type="scientific">Paramormyrops kingsleyae</name>
    <dbReference type="NCBI Taxonomy" id="1676925"/>
    <lineage>
        <taxon>Eukaryota</taxon>
        <taxon>Metazoa</taxon>
        <taxon>Chordata</taxon>
        <taxon>Craniata</taxon>
        <taxon>Vertebrata</taxon>
        <taxon>Euteleostomi</taxon>
        <taxon>Actinopterygii</taxon>
        <taxon>Neopterygii</taxon>
        <taxon>Teleostei</taxon>
        <taxon>Osteoglossocephala</taxon>
        <taxon>Osteoglossomorpha</taxon>
        <taxon>Osteoglossiformes</taxon>
        <taxon>Mormyridae</taxon>
        <taxon>Paramormyrops</taxon>
    </lineage>
</organism>
<dbReference type="GO" id="GO:0034121">
    <property type="term" value="P:regulation of toll-like receptor signaling pathway"/>
    <property type="evidence" value="ECO:0007669"/>
    <property type="project" value="InterPro"/>
</dbReference>
<dbReference type="KEGG" id="pki:111855499"/>
<keyword evidence="3" id="KW-1185">Reference proteome</keyword>
<dbReference type="InterPro" id="IPR027869">
    <property type="entry name" value="TASL"/>
</dbReference>
<proteinExistence type="predicted"/>
<dbReference type="Proteomes" id="UP000261540">
    <property type="component" value="Unplaced"/>
</dbReference>
<dbReference type="AlphaFoldDB" id="A0A3B3QKK9"/>
<accession>A0A3B3QKK9</accession>
<dbReference type="STRING" id="1676925.ENSPKIP00000005951"/>
<reference evidence="2" key="2">
    <citation type="submission" date="2025-09" db="UniProtKB">
        <authorList>
            <consortium name="Ensembl"/>
        </authorList>
    </citation>
    <scope>IDENTIFICATION</scope>
</reference>
<evidence type="ECO:0000313" key="3">
    <source>
        <dbReference type="Proteomes" id="UP000261540"/>
    </source>
</evidence>
<reference evidence="2" key="1">
    <citation type="submission" date="2025-08" db="UniProtKB">
        <authorList>
            <consortium name="Ensembl"/>
        </authorList>
    </citation>
    <scope>IDENTIFICATION</scope>
</reference>
<dbReference type="RefSeq" id="XP_023690333.1">
    <property type="nucleotide sequence ID" value="XM_023834565.2"/>
</dbReference>
<dbReference type="RefSeq" id="XP_023690332.1">
    <property type="nucleotide sequence ID" value="XM_023834564.2"/>
</dbReference>
<feature type="region of interest" description="Disordered" evidence="1">
    <location>
        <begin position="205"/>
        <end position="304"/>
    </location>
</feature>
<dbReference type="PANTHER" id="PTHR14889:SF2">
    <property type="entry name" value="GENE 6377-RELATED"/>
    <property type="match status" value="1"/>
</dbReference>
<dbReference type="GeneID" id="111855499"/>
<feature type="compositionally biased region" description="Polar residues" evidence="1">
    <location>
        <begin position="233"/>
        <end position="271"/>
    </location>
</feature>
<feature type="compositionally biased region" description="Polar residues" evidence="1">
    <location>
        <begin position="287"/>
        <end position="304"/>
    </location>
</feature>
<dbReference type="GeneTree" id="ENSGT00770000121762"/>
<name>A0A3B3QKK9_9TELE</name>
<protein>
    <submittedName>
        <fullName evidence="2">Uncharacterized protein</fullName>
    </submittedName>
</protein>
<evidence type="ECO:0000256" key="1">
    <source>
        <dbReference type="SAM" id="MobiDB-lite"/>
    </source>
</evidence>
<sequence length="343" mass="37333">MLSESFLSVLRYKKEVVDRTPPSPSIRGTHTCTHPVEVTPDLIRLKYLKGQDKPPGMSKVVENLSSKVLAQPSPTLSIPGTEGHPYCGLELYRSWCCPSFCKDYPDLQLGGDLIGDKASESPILDDKAYGGPFLKSEDLAEMAPLLLEPIFLDPQCDVAPPAGEAADSSIILSGEPQSDSMLNSYLENKQLEVYLQHLQDMLARGGSSPSMLPPSLASPNLAPSTPALSSPLQFNQPQSTEPSAVGPLTSQSNTAVSSHFSSPMLRISNSDPGKRQPPLCHYDLQAPCSTKPGQNPNPRKSYFWNSRTRTMNSRARKVGREIDTVLYEWSVLPTAGTTYSSLN</sequence>
<evidence type="ECO:0000313" key="2">
    <source>
        <dbReference type="Ensembl" id="ENSPKIP00000005951.1"/>
    </source>
</evidence>
<dbReference type="Ensembl" id="ENSPKIT00000029968.1">
    <property type="protein sequence ID" value="ENSPKIP00000005951.1"/>
    <property type="gene ID" value="ENSPKIG00000022427.1"/>
</dbReference>
<dbReference type="Pfam" id="PF15133">
    <property type="entry name" value="TASL"/>
    <property type="match status" value="1"/>
</dbReference>
<dbReference type="PANTHER" id="PTHR14889">
    <property type="entry name" value="RCG36411"/>
    <property type="match status" value="1"/>
</dbReference>
<dbReference type="OrthoDB" id="8778600at2759"/>
<feature type="compositionally biased region" description="Low complexity" evidence="1">
    <location>
        <begin position="207"/>
        <end position="232"/>
    </location>
</feature>